<feature type="region of interest" description="Disordered" evidence="1">
    <location>
        <begin position="33"/>
        <end position="54"/>
    </location>
</feature>
<reference evidence="3 4" key="1">
    <citation type="submission" date="2019-10" db="EMBL/GenBank/DDBJ databases">
        <title>Nocardia macrotermitis sp. nov. and Nocardia aurantia sp. nov., isolated from the gut of fungus growing-termite Macrotermes natalensis.</title>
        <authorList>
            <person name="Benndorf R."/>
            <person name="Schwitalla J."/>
            <person name="Martin K."/>
            <person name="De Beer W."/>
            <person name="Kaster A.-K."/>
            <person name="Vollmers J."/>
            <person name="Poulsen M."/>
            <person name="Beemelmanns C."/>
        </authorList>
    </citation>
    <scope>NUCLEOTIDE SEQUENCE [LARGE SCALE GENOMIC DNA]</scope>
    <source>
        <strain evidence="3 4">RB20</strain>
    </source>
</reference>
<sequence length="239" mass="25537">MIEMGKNSIVISLARIASLTLAATVASSCSHATESSQQAGSSTSRSTVPTSVSYPPLRSEWDVSGALTGNAKDFAQFAAETRADQYEFLNADSYSADLMNRYNARVDAADKTSRDAWQDWHTGVPVTGGLLMRAVDSTPTENGQRITVCEFNTPGVFDIVDGKLKLDSNKRVFGSGTMTVSSTTQPSAADSHASQTPRLLVISLKFGEDQDAAKRCEQAMPDPFTQTTPSPTAVTSQPK</sequence>
<evidence type="ECO:0000313" key="4">
    <source>
        <dbReference type="Proteomes" id="UP000438448"/>
    </source>
</evidence>
<evidence type="ECO:0000256" key="1">
    <source>
        <dbReference type="SAM" id="MobiDB-lite"/>
    </source>
</evidence>
<evidence type="ECO:0000313" key="3">
    <source>
        <dbReference type="EMBL" id="MQY24349.1"/>
    </source>
</evidence>
<protein>
    <recommendedName>
        <fullName evidence="5">Lipoprotein</fullName>
    </recommendedName>
</protein>
<accession>A0A7K0DFC1</accession>
<dbReference type="PROSITE" id="PS51257">
    <property type="entry name" value="PROKAR_LIPOPROTEIN"/>
    <property type="match status" value="1"/>
</dbReference>
<dbReference type="Proteomes" id="UP000438448">
    <property type="component" value="Unassembled WGS sequence"/>
</dbReference>
<feature type="chain" id="PRO_5039394796" description="Lipoprotein" evidence="2">
    <location>
        <begin position="23"/>
        <end position="239"/>
    </location>
</feature>
<evidence type="ECO:0000256" key="2">
    <source>
        <dbReference type="SAM" id="SignalP"/>
    </source>
</evidence>
<name>A0A7K0DFC1_9NOCA</name>
<dbReference type="AlphaFoldDB" id="A0A7K0DFC1"/>
<organism evidence="3 4">
    <name type="scientific">Nocardia macrotermitis</name>
    <dbReference type="NCBI Taxonomy" id="2585198"/>
    <lineage>
        <taxon>Bacteria</taxon>
        <taxon>Bacillati</taxon>
        <taxon>Actinomycetota</taxon>
        <taxon>Actinomycetes</taxon>
        <taxon>Mycobacteriales</taxon>
        <taxon>Nocardiaceae</taxon>
        <taxon>Nocardia</taxon>
    </lineage>
</organism>
<evidence type="ECO:0008006" key="5">
    <source>
        <dbReference type="Google" id="ProtNLM"/>
    </source>
</evidence>
<gene>
    <name evidence="3" type="ORF">NRB20_74840</name>
</gene>
<proteinExistence type="predicted"/>
<keyword evidence="4" id="KW-1185">Reference proteome</keyword>
<keyword evidence="2" id="KW-0732">Signal</keyword>
<dbReference type="EMBL" id="WEGK01000032">
    <property type="protein sequence ID" value="MQY24349.1"/>
    <property type="molecule type" value="Genomic_DNA"/>
</dbReference>
<feature type="signal peptide" evidence="2">
    <location>
        <begin position="1"/>
        <end position="22"/>
    </location>
</feature>
<comment type="caution">
    <text evidence="3">The sequence shown here is derived from an EMBL/GenBank/DDBJ whole genome shotgun (WGS) entry which is preliminary data.</text>
</comment>
<feature type="region of interest" description="Disordered" evidence="1">
    <location>
        <begin position="218"/>
        <end position="239"/>
    </location>
</feature>
<feature type="compositionally biased region" description="Polar residues" evidence="1">
    <location>
        <begin position="224"/>
        <end position="239"/>
    </location>
</feature>